<organism evidence="4 5">
    <name type="scientific">Porphyromonas catoniae F0037</name>
    <dbReference type="NCBI Taxonomy" id="1127696"/>
    <lineage>
        <taxon>Bacteria</taxon>
        <taxon>Pseudomonadati</taxon>
        <taxon>Bacteroidota</taxon>
        <taxon>Bacteroidia</taxon>
        <taxon>Bacteroidales</taxon>
        <taxon>Porphyromonadaceae</taxon>
        <taxon>Porphyromonas</taxon>
    </lineage>
</organism>
<dbReference type="Gene3D" id="3.40.190.10">
    <property type="entry name" value="Periplasmic binding protein-like II"/>
    <property type="match status" value="2"/>
</dbReference>
<sequence length="264" mass="29844">MCSRLFTLRSLTYLAGLVAIIALMLYLHHQARKRADSTDPTPIIRDYPEIRHEGILRLCTSYNEGGIKAQGGELSGLVYDLAKVLQQRSGLRVEVVLENNWEKALTYLSSGQVDLVTRPTASTSDIDTTRFRLFGQEHSGPIFLIQRRTDSTTFVTSQIQLSGRTITLPLASPYRLFLEHLSEEIGEAIHLEEDSLYQAEQLAMQVASGKIDYTICTDKEAQRFKTLFPELDCTLPLSYSFRTAWLLRRTAPALSDSLSLWLKK</sequence>
<evidence type="ECO:0000256" key="2">
    <source>
        <dbReference type="SAM" id="Phobius"/>
    </source>
</evidence>
<dbReference type="AlphaFoldDB" id="L1NDQ9"/>
<dbReference type="eggNOG" id="COG4623">
    <property type="taxonomic scope" value="Bacteria"/>
</dbReference>
<dbReference type="Pfam" id="PF00497">
    <property type="entry name" value="SBP_bac_3"/>
    <property type="match status" value="1"/>
</dbReference>
<dbReference type="HOGENOM" id="CLU_068466_0_0_10"/>
<keyword evidence="2" id="KW-0812">Transmembrane</keyword>
<protein>
    <recommendedName>
        <fullName evidence="3">Solute-binding protein family 3/N-terminal domain-containing protein</fullName>
    </recommendedName>
</protein>
<proteinExistence type="predicted"/>
<evidence type="ECO:0000313" key="5">
    <source>
        <dbReference type="Proteomes" id="UP000010408"/>
    </source>
</evidence>
<dbReference type="PANTHER" id="PTHR35936">
    <property type="entry name" value="MEMBRANE-BOUND LYTIC MUREIN TRANSGLYCOSYLASE F"/>
    <property type="match status" value="1"/>
</dbReference>
<feature type="transmembrane region" description="Helical" evidence="2">
    <location>
        <begin position="6"/>
        <end position="27"/>
    </location>
</feature>
<dbReference type="PANTHER" id="PTHR35936:SF19">
    <property type="entry name" value="AMINO-ACID-BINDING PROTEIN YXEM-RELATED"/>
    <property type="match status" value="1"/>
</dbReference>
<dbReference type="RefSeq" id="WP_005469531.1">
    <property type="nucleotide sequence ID" value="NZ_KB291047.1"/>
</dbReference>
<dbReference type="SUPFAM" id="SSF53850">
    <property type="entry name" value="Periplasmic binding protein-like II"/>
    <property type="match status" value="1"/>
</dbReference>
<dbReference type="Proteomes" id="UP000010408">
    <property type="component" value="Unassembled WGS sequence"/>
</dbReference>
<keyword evidence="1" id="KW-0732">Signal</keyword>
<comment type="caution">
    <text evidence="4">The sequence shown here is derived from an EMBL/GenBank/DDBJ whole genome shotgun (WGS) entry which is preliminary data.</text>
</comment>
<feature type="domain" description="Solute-binding protein family 3/N-terminal" evidence="3">
    <location>
        <begin position="67"/>
        <end position="123"/>
    </location>
</feature>
<name>L1NDQ9_9PORP</name>
<evidence type="ECO:0000313" key="4">
    <source>
        <dbReference type="EMBL" id="EKY01312.1"/>
    </source>
</evidence>
<gene>
    <name evidence="4" type="ORF">HMPREF9134_01033</name>
</gene>
<keyword evidence="2" id="KW-0472">Membrane</keyword>
<reference evidence="4 5" key="1">
    <citation type="submission" date="2012-05" db="EMBL/GenBank/DDBJ databases">
        <authorList>
            <person name="Weinstock G."/>
            <person name="Sodergren E."/>
            <person name="Lobos E.A."/>
            <person name="Fulton L."/>
            <person name="Fulton R."/>
            <person name="Courtney L."/>
            <person name="Fronick C."/>
            <person name="O'Laughlin M."/>
            <person name="Godfrey J."/>
            <person name="Wilson R.M."/>
            <person name="Miner T."/>
            <person name="Farmer C."/>
            <person name="Delehaunty K."/>
            <person name="Cordes M."/>
            <person name="Minx P."/>
            <person name="Tomlinson C."/>
            <person name="Chen J."/>
            <person name="Wollam A."/>
            <person name="Pepin K.H."/>
            <person name="Bhonagiri V."/>
            <person name="Zhang X."/>
            <person name="Suruliraj S."/>
            <person name="Warren W."/>
            <person name="Mitreva M."/>
            <person name="Mardis E.R."/>
            <person name="Wilson R.K."/>
        </authorList>
    </citation>
    <scope>NUCLEOTIDE SEQUENCE [LARGE SCALE GENOMIC DNA]</scope>
    <source>
        <strain evidence="4 5">F0037</strain>
    </source>
</reference>
<keyword evidence="2" id="KW-1133">Transmembrane helix</keyword>
<dbReference type="PATRIC" id="fig|1127696.3.peg.936"/>
<evidence type="ECO:0000259" key="3">
    <source>
        <dbReference type="Pfam" id="PF00497"/>
    </source>
</evidence>
<dbReference type="InterPro" id="IPR001638">
    <property type="entry name" value="Solute-binding_3/MltF_N"/>
</dbReference>
<evidence type="ECO:0000256" key="1">
    <source>
        <dbReference type="ARBA" id="ARBA00022729"/>
    </source>
</evidence>
<accession>L1NDQ9</accession>
<dbReference type="EMBL" id="AMEQ01000027">
    <property type="protein sequence ID" value="EKY01312.1"/>
    <property type="molecule type" value="Genomic_DNA"/>
</dbReference>
<dbReference type="STRING" id="1127696.HMPREF9134_01033"/>